<dbReference type="Pfam" id="PF00069">
    <property type="entry name" value="Pkinase"/>
    <property type="match status" value="1"/>
</dbReference>
<feature type="domain" description="Protein kinase" evidence="5">
    <location>
        <begin position="21"/>
        <end position="260"/>
    </location>
</feature>
<gene>
    <name evidence="6" type="ORF">IFK94_08810</name>
</gene>
<dbReference type="CDD" id="cd14014">
    <property type="entry name" value="STKc_PknB_like"/>
    <property type="match status" value="1"/>
</dbReference>
<evidence type="ECO:0000313" key="7">
    <source>
        <dbReference type="Proteomes" id="UP000648239"/>
    </source>
</evidence>
<name>A0A8J6Y4U7_9BACT</name>
<dbReference type="InterPro" id="IPR011009">
    <property type="entry name" value="Kinase-like_dom_sf"/>
</dbReference>
<dbReference type="PANTHER" id="PTHR43289:SF6">
    <property type="entry name" value="SERINE_THREONINE-PROTEIN KINASE NEKL-3"/>
    <property type="match status" value="1"/>
</dbReference>
<dbReference type="SMART" id="SM00220">
    <property type="entry name" value="S_TKc"/>
    <property type="match status" value="1"/>
</dbReference>
<evidence type="ECO:0000256" key="3">
    <source>
        <dbReference type="ARBA" id="ARBA00022777"/>
    </source>
</evidence>
<dbReference type="InterPro" id="IPR008271">
    <property type="entry name" value="Ser/Thr_kinase_AS"/>
</dbReference>
<evidence type="ECO:0000256" key="1">
    <source>
        <dbReference type="ARBA" id="ARBA00022679"/>
    </source>
</evidence>
<comment type="caution">
    <text evidence="6">The sequence shown here is derived from an EMBL/GenBank/DDBJ whole genome shotgun (WGS) entry which is preliminary data.</text>
</comment>
<dbReference type="PROSITE" id="PS00108">
    <property type="entry name" value="PROTEIN_KINASE_ST"/>
    <property type="match status" value="1"/>
</dbReference>
<keyword evidence="1" id="KW-0808">Transferase</keyword>
<reference evidence="6 7" key="1">
    <citation type="submission" date="2020-08" db="EMBL/GenBank/DDBJ databases">
        <title>Acidobacteriota in marine sediments use diverse sulfur dissimilation pathways.</title>
        <authorList>
            <person name="Wasmund K."/>
        </authorList>
    </citation>
    <scope>NUCLEOTIDE SEQUENCE [LARGE SCALE GENOMIC DNA]</scope>
    <source>
        <strain evidence="6">MAG AM4</strain>
    </source>
</reference>
<organism evidence="6 7">
    <name type="scientific">Candidatus Polarisedimenticola svalbardensis</name>
    <dbReference type="NCBI Taxonomy" id="2886004"/>
    <lineage>
        <taxon>Bacteria</taxon>
        <taxon>Pseudomonadati</taxon>
        <taxon>Acidobacteriota</taxon>
        <taxon>Candidatus Polarisedimenticolia</taxon>
        <taxon>Candidatus Polarisedimenticolales</taxon>
        <taxon>Candidatus Polarisedimenticolaceae</taxon>
        <taxon>Candidatus Polarisedimenticola</taxon>
    </lineage>
</organism>
<evidence type="ECO:0000259" key="5">
    <source>
        <dbReference type="PROSITE" id="PS50011"/>
    </source>
</evidence>
<dbReference type="GO" id="GO:0005524">
    <property type="term" value="F:ATP binding"/>
    <property type="evidence" value="ECO:0007669"/>
    <property type="project" value="UniProtKB-KW"/>
</dbReference>
<dbReference type="PROSITE" id="PS50011">
    <property type="entry name" value="PROTEIN_KINASE_DOM"/>
    <property type="match status" value="1"/>
</dbReference>
<dbReference type="PANTHER" id="PTHR43289">
    <property type="entry name" value="MITOGEN-ACTIVATED PROTEIN KINASE KINASE KINASE 20-RELATED"/>
    <property type="match status" value="1"/>
</dbReference>
<evidence type="ECO:0000313" key="6">
    <source>
        <dbReference type="EMBL" id="MBD3868214.1"/>
    </source>
</evidence>
<dbReference type="GO" id="GO:0004674">
    <property type="term" value="F:protein serine/threonine kinase activity"/>
    <property type="evidence" value="ECO:0007669"/>
    <property type="project" value="TreeGrafter"/>
</dbReference>
<evidence type="ECO:0000256" key="4">
    <source>
        <dbReference type="ARBA" id="ARBA00022840"/>
    </source>
</evidence>
<dbReference type="SUPFAM" id="SSF56112">
    <property type="entry name" value="Protein kinase-like (PK-like)"/>
    <property type="match status" value="1"/>
</dbReference>
<dbReference type="Gene3D" id="3.30.200.20">
    <property type="entry name" value="Phosphorylase Kinase, domain 1"/>
    <property type="match status" value="1"/>
</dbReference>
<dbReference type="InterPro" id="IPR000719">
    <property type="entry name" value="Prot_kinase_dom"/>
</dbReference>
<sequence length="446" mass="51632">MQSTRGQLPPPIKARQNLGKYRIQRRLGAGGFMEVWQALDTVEGIQVALRVPHQHLISPEMLKDLGKEVRLTAGLDHPNILPIKNAEFIDSRLVVAYPLGEKTLGDRMQHRMTQQVALELAEQLLEALDYAHTRRIIHCDVKPENLILFPGNRLCLTDFGISRVAAHTLYASGSGTVGYVAPEQAMGRPSFRSDVFSAGLVIYRMLSGSLPEWPYTWPFPGHSRLQKKVHPDMIEFLQRSLQVDHRKRYRDACQMLAAFWKILPRMKRFMNMQSRGRKSAPTSSQQLDWRQIRIRQFQAQFRTVLKLDGHCEQCHGPVADSMNYCPWCGSSEKLTRTNPRFPDTCPRCRRGRKLDWHYCPWCYGPGFDDPSSRKFTDKRYEGRCGNPSCERKVLMPFMRYCPWCRTKVKKPWKLGRSKDKCQRCQWPVAKGFWEACPWCGKKLALH</sequence>
<dbReference type="Gene3D" id="1.10.510.10">
    <property type="entry name" value="Transferase(Phosphotransferase) domain 1"/>
    <property type="match status" value="1"/>
</dbReference>
<keyword evidence="4" id="KW-0067">ATP-binding</keyword>
<dbReference type="EMBL" id="JACXWD010000025">
    <property type="protein sequence ID" value="MBD3868214.1"/>
    <property type="molecule type" value="Genomic_DNA"/>
</dbReference>
<proteinExistence type="predicted"/>
<accession>A0A8J6Y4U7</accession>
<evidence type="ECO:0000256" key="2">
    <source>
        <dbReference type="ARBA" id="ARBA00022741"/>
    </source>
</evidence>
<dbReference type="AlphaFoldDB" id="A0A8J6Y4U7"/>
<keyword evidence="2" id="KW-0547">Nucleotide-binding</keyword>
<protein>
    <submittedName>
        <fullName evidence="6">Protein kinase</fullName>
    </submittedName>
</protein>
<dbReference type="Proteomes" id="UP000648239">
    <property type="component" value="Unassembled WGS sequence"/>
</dbReference>
<keyword evidence="3 6" id="KW-0418">Kinase</keyword>